<proteinExistence type="predicted"/>
<name>A0AC35UHX3_9BILA</name>
<reference evidence="2" key="1">
    <citation type="submission" date="2016-11" db="UniProtKB">
        <authorList>
            <consortium name="WormBaseParasite"/>
        </authorList>
    </citation>
    <scope>IDENTIFICATION</scope>
    <source>
        <strain evidence="2">KR3021</strain>
    </source>
</reference>
<evidence type="ECO:0000313" key="1">
    <source>
        <dbReference type="Proteomes" id="UP000095286"/>
    </source>
</evidence>
<dbReference type="Proteomes" id="UP000095286">
    <property type="component" value="Unplaced"/>
</dbReference>
<sequence length="646" mass="73813">MTTSSTQKNNGSEDEAAIKDKVSKLMAIKLGRDKGVINEIDFLNNIITTLNIHTERHLERRIEDNALLLNKEYLSKFEKMAGNINTFKNKVDKMNQVCNDLRSDIKSNKEKTRDLLQKTAVIQKEKKVLEEKKAYVIGFLDEYSLTDEEQQIVNDSIENGTLNEKFFKVFYRLLNIKLQIPEKLEEDDSICALYDMKENAEAKVKQCYAVIVRYIQSDVRTLNHEFMEPKPLLFDSFKAIEKVSELMEASIAEYCGVRRTYIVRAFLDALMKDNGNENAIEYNSHDPLVYIFDMLNFINTACNTEYEMLKNLLKNCDHRTRDKYLSVALGEISEALCQPTKVRVEASFAREISCVAIYQISTSFAWCSDSLKLLLPPSSLFIHTLNDLNELALNMFFSLLNTNVQKTVNRSKLPDYDLKPINNIQQSLNLLKSILECTSSTSDAEENLALRKDIQTKILSSVLDPLNQSIQLACSKLHDPIDGAVYMINCLHLVKLAITIFQYTDLRLEMIKGIIETHEDLIVGEQASLVLTNCGLMDLYLRCHAHQTGPLSKIEDAETAVMIAGITRFYEGLPNINGFECDQTGKILDSNILESVRRRTIDHVLIAYQVIFDKVVDPSNEYDTAQFEFKTPEEIKNVLYAQFSNC</sequence>
<evidence type="ECO:0000313" key="2">
    <source>
        <dbReference type="WBParaSite" id="RSKR_0001148300.1"/>
    </source>
</evidence>
<protein>
    <submittedName>
        <fullName evidence="2">Conserved oligomeric Golgi complex subunit 6</fullName>
    </submittedName>
</protein>
<accession>A0AC35UHX3</accession>
<dbReference type="WBParaSite" id="RSKR_0001148300.1">
    <property type="protein sequence ID" value="RSKR_0001148300.1"/>
    <property type="gene ID" value="RSKR_0001148300"/>
</dbReference>
<organism evidence="1 2">
    <name type="scientific">Rhabditophanes sp. KR3021</name>
    <dbReference type="NCBI Taxonomy" id="114890"/>
    <lineage>
        <taxon>Eukaryota</taxon>
        <taxon>Metazoa</taxon>
        <taxon>Ecdysozoa</taxon>
        <taxon>Nematoda</taxon>
        <taxon>Chromadorea</taxon>
        <taxon>Rhabditida</taxon>
        <taxon>Tylenchina</taxon>
        <taxon>Panagrolaimomorpha</taxon>
        <taxon>Strongyloidoidea</taxon>
        <taxon>Alloionematidae</taxon>
        <taxon>Rhabditophanes</taxon>
    </lineage>
</organism>